<reference evidence="5" key="1">
    <citation type="journal article" date="2018" name="Sci. Rep.">
        <title>Lignite coal burning seam in the remote Altai Mountains harbors a hydrogen-driven thermophilic microbial community.</title>
        <authorList>
            <person name="Kadnikov V.V."/>
            <person name="Mardanov A.V."/>
            <person name="Ivasenko D.A."/>
            <person name="Antsiferov D.V."/>
            <person name="Beletsky A.V."/>
            <person name="Karnachuk O.V."/>
            <person name="Ravin N.V."/>
        </authorList>
    </citation>
    <scope>NUCLEOTIDE SEQUENCE [LARGE SCALE GENOMIC DNA]</scope>
</reference>
<evidence type="ECO:0008006" key="6">
    <source>
        <dbReference type="Google" id="ProtNLM"/>
    </source>
</evidence>
<organism evidence="4 5">
    <name type="scientific">Candidatus Carbonibacillus altaicus</name>
    <dbReference type="NCBI Taxonomy" id="2163959"/>
    <lineage>
        <taxon>Bacteria</taxon>
        <taxon>Bacillati</taxon>
        <taxon>Bacillota</taxon>
        <taxon>Bacilli</taxon>
        <taxon>Bacillales</taxon>
        <taxon>Candidatus Carbonibacillus</taxon>
    </lineage>
</organism>
<comment type="caution">
    <text evidence="4">The sequence shown here is derived from an EMBL/GenBank/DDBJ whole genome shotgun (WGS) entry which is preliminary data.</text>
</comment>
<accession>A0A2R6Y3C9</accession>
<dbReference type="Proteomes" id="UP000244338">
    <property type="component" value="Unassembled WGS sequence"/>
</dbReference>
<evidence type="ECO:0000256" key="2">
    <source>
        <dbReference type="ARBA" id="ARBA00022576"/>
    </source>
</evidence>
<evidence type="ECO:0000256" key="3">
    <source>
        <dbReference type="ARBA" id="ARBA00022679"/>
    </source>
</evidence>
<protein>
    <recommendedName>
        <fullName evidence="6">Acetylornithine aminotransferase</fullName>
    </recommendedName>
</protein>
<evidence type="ECO:0000313" key="4">
    <source>
        <dbReference type="EMBL" id="PTQ57168.1"/>
    </source>
</evidence>
<name>A0A2R6Y3C9_9BACL</name>
<sequence length="85" mass="9541">MTWEEAGLTLRGRGLLLGLAFSDLKGRTAEERTAWWVEALRAHGVLVLTAGRSVMRILPPLIISDKEIDLFLSSFQDVLQTEMKD</sequence>
<keyword evidence="2" id="KW-0032">Aminotransferase</keyword>
<evidence type="ECO:0000313" key="5">
    <source>
        <dbReference type="Proteomes" id="UP000244338"/>
    </source>
</evidence>
<dbReference type="InterPro" id="IPR015424">
    <property type="entry name" value="PyrdxlP-dep_Trfase"/>
</dbReference>
<dbReference type="InterPro" id="IPR050103">
    <property type="entry name" value="Class-III_PLP-dep_AT"/>
</dbReference>
<dbReference type="SUPFAM" id="SSF53383">
    <property type="entry name" value="PLP-dependent transferases"/>
    <property type="match status" value="1"/>
</dbReference>
<dbReference type="PANTHER" id="PTHR11986:SF79">
    <property type="entry name" value="ACETYLORNITHINE AMINOTRANSFERASE, MITOCHONDRIAL"/>
    <property type="match status" value="1"/>
</dbReference>
<proteinExistence type="predicted"/>
<dbReference type="Pfam" id="PF00202">
    <property type="entry name" value="Aminotran_3"/>
    <property type="match status" value="1"/>
</dbReference>
<dbReference type="Gene3D" id="3.90.1150.10">
    <property type="entry name" value="Aspartate Aminotransferase, domain 1"/>
    <property type="match status" value="1"/>
</dbReference>
<dbReference type="PANTHER" id="PTHR11986">
    <property type="entry name" value="AMINOTRANSFERASE CLASS III"/>
    <property type="match status" value="1"/>
</dbReference>
<dbReference type="EMBL" id="PEBX01000012">
    <property type="protein sequence ID" value="PTQ57168.1"/>
    <property type="molecule type" value="Genomic_DNA"/>
</dbReference>
<dbReference type="AlphaFoldDB" id="A0A2R6Y3C9"/>
<dbReference type="GO" id="GO:0030170">
    <property type="term" value="F:pyridoxal phosphate binding"/>
    <property type="evidence" value="ECO:0007669"/>
    <property type="project" value="InterPro"/>
</dbReference>
<dbReference type="InterPro" id="IPR005814">
    <property type="entry name" value="Aminotrans_3"/>
</dbReference>
<comment type="cofactor">
    <cofactor evidence="1">
        <name>pyridoxal 5'-phosphate</name>
        <dbReference type="ChEBI" id="CHEBI:597326"/>
    </cofactor>
</comment>
<gene>
    <name evidence="4" type="ORF">BSOLF_2200</name>
</gene>
<evidence type="ECO:0000256" key="1">
    <source>
        <dbReference type="ARBA" id="ARBA00001933"/>
    </source>
</evidence>
<keyword evidence="3" id="KW-0808">Transferase</keyword>
<dbReference type="GO" id="GO:0042802">
    <property type="term" value="F:identical protein binding"/>
    <property type="evidence" value="ECO:0007669"/>
    <property type="project" value="TreeGrafter"/>
</dbReference>
<dbReference type="InterPro" id="IPR015422">
    <property type="entry name" value="PyrdxlP-dep_Trfase_small"/>
</dbReference>
<dbReference type="GO" id="GO:0008483">
    <property type="term" value="F:transaminase activity"/>
    <property type="evidence" value="ECO:0007669"/>
    <property type="project" value="UniProtKB-KW"/>
</dbReference>